<evidence type="ECO:0000256" key="4">
    <source>
        <dbReference type="ARBA" id="ARBA00022771"/>
    </source>
</evidence>
<dbReference type="GO" id="GO:0008270">
    <property type="term" value="F:zinc ion binding"/>
    <property type="evidence" value="ECO:0007669"/>
    <property type="project" value="UniProtKB-KW"/>
</dbReference>
<evidence type="ECO:0000259" key="9">
    <source>
        <dbReference type="PROSITE" id="PS50119"/>
    </source>
</evidence>
<dbReference type="InterPro" id="IPR000315">
    <property type="entry name" value="Znf_B-box"/>
</dbReference>
<evidence type="ECO:0000256" key="7">
    <source>
        <dbReference type="PROSITE-ProRule" id="PRU00504"/>
    </source>
</evidence>
<reference evidence="10 11" key="1">
    <citation type="submission" date="2018-11" db="EMBL/GenBank/DDBJ databases">
        <authorList>
            <consortium name="Pathogen Informatics"/>
        </authorList>
    </citation>
    <scope>NUCLEOTIDE SEQUENCE [LARGE SCALE GENOMIC DNA]</scope>
</reference>
<dbReference type="CDD" id="cd14959">
    <property type="entry name" value="NHL_brat_like"/>
    <property type="match status" value="1"/>
</dbReference>
<evidence type="ECO:0000256" key="3">
    <source>
        <dbReference type="ARBA" id="ARBA00022737"/>
    </source>
</evidence>
<dbReference type="Gene3D" id="3.30.160.60">
    <property type="entry name" value="Classic Zinc Finger"/>
    <property type="match status" value="1"/>
</dbReference>
<dbReference type="CDD" id="cd19757">
    <property type="entry name" value="Bbox1"/>
    <property type="match status" value="1"/>
</dbReference>
<dbReference type="GO" id="GO:0005654">
    <property type="term" value="C:nucleoplasm"/>
    <property type="evidence" value="ECO:0007669"/>
    <property type="project" value="TreeGrafter"/>
</dbReference>
<dbReference type="Gene3D" id="2.120.10.30">
    <property type="entry name" value="TolB, C-terminal domain"/>
    <property type="match status" value="1"/>
</dbReference>
<keyword evidence="2" id="KW-0479">Metal-binding</keyword>
<dbReference type="PANTHER" id="PTHR25462:SF296">
    <property type="entry name" value="MEIOTIC P26, ISOFORM F"/>
    <property type="match status" value="1"/>
</dbReference>
<evidence type="ECO:0000259" key="8">
    <source>
        <dbReference type="PROSITE" id="PS50089"/>
    </source>
</evidence>
<dbReference type="GO" id="GO:0061630">
    <property type="term" value="F:ubiquitin protein ligase activity"/>
    <property type="evidence" value="ECO:0007669"/>
    <property type="project" value="TreeGrafter"/>
</dbReference>
<evidence type="ECO:0000256" key="2">
    <source>
        <dbReference type="ARBA" id="ARBA00022723"/>
    </source>
</evidence>
<dbReference type="SMART" id="SM00184">
    <property type="entry name" value="RING"/>
    <property type="match status" value="1"/>
</dbReference>
<feature type="repeat" description="NHL" evidence="7">
    <location>
        <begin position="580"/>
        <end position="619"/>
    </location>
</feature>
<keyword evidence="4 6" id="KW-0863">Zinc-finger</keyword>
<keyword evidence="1" id="KW-0597">Phosphoprotein</keyword>
<dbReference type="InterPro" id="IPR027370">
    <property type="entry name" value="Znf-RING_euk"/>
</dbReference>
<dbReference type="InterPro" id="IPR013083">
    <property type="entry name" value="Znf_RING/FYVE/PHD"/>
</dbReference>
<dbReference type="PROSITE" id="PS50119">
    <property type="entry name" value="ZF_BBOX"/>
    <property type="match status" value="1"/>
</dbReference>
<evidence type="ECO:0000256" key="6">
    <source>
        <dbReference type="PROSITE-ProRule" id="PRU00024"/>
    </source>
</evidence>
<dbReference type="Gene3D" id="3.30.40.10">
    <property type="entry name" value="Zinc/RING finger domain, C3HC4 (zinc finger)"/>
    <property type="match status" value="1"/>
</dbReference>
<dbReference type="SUPFAM" id="SSF57845">
    <property type="entry name" value="B-box zinc-binding domain"/>
    <property type="match status" value="1"/>
</dbReference>
<organism evidence="10 11">
    <name type="scientific">Dibothriocephalus latus</name>
    <name type="common">Fish tapeworm</name>
    <name type="synonym">Diphyllobothrium latum</name>
    <dbReference type="NCBI Taxonomy" id="60516"/>
    <lineage>
        <taxon>Eukaryota</taxon>
        <taxon>Metazoa</taxon>
        <taxon>Spiralia</taxon>
        <taxon>Lophotrochozoa</taxon>
        <taxon>Platyhelminthes</taxon>
        <taxon>Cestoda</taxon>
        <taxon>Eucestoda</taxon>
        <taxon>Diphyllobothriidea</taxon>
        <taxon>Diphyllobothriidae</taxon>
        <taxon>Dibothriocephalus</taxon>
    </lineage>
</organism>
<protein>
    <recommendedName>
        <fullName evidence="12">RING-type domain-containing protein</fullName>
    </recommendedName>
</protein>
<proteinExistence type="predicted"/>
<dbReference type="Pfam" id="PF13445">
    <property type="entry name" value="zf-RING_UBOX"/>
    <property type="match status" value="1"/>
</dbReference>
<evidence type="ECO:0000256" key="1">
    <source>
        <dbReference type="ARBA" id="ARBA00022553"/>
    </source>
</evidence>
<evidence type="ECO:0008006" key="12">
    <source>
        <dbReference type="Google" id="ProtNLM"/>
    </source>
</evidence>
<keyword evidence="3" id="KW-0677">Repeat</keyword>
<dbReference type="PANTHER" id="PTHR25462">
    <property type="entry name" value="BONUS, ISOFORM C-RELATED"/>
    <property type="match status" value="1"/>
</dbReference>
<dbReference type="SUPFAM" id="SSF57850">
    <property type="entry name" value="RING/U-box"/>
    <property type="match status" value="1"/>
</dbReference>
<dbReference type="PROSITE" id="PS50089">
    <property type="entry name" value="ZF_RING_2"/>
    <property type="match status" value="1"/>
</dbReference>
<evidence type="ECO:0000313" key="11">
    <source>
        <dbReference type="Proteomes" id="UP000281553"/>
    </source>
</evidence>
<evidence type="ECO:0000256" key="5">
    <source>
        <dbReference type="ARBA" id="ARBA00022833"/>
    </source>
</evidence>
<sequence>MLEPSNNLPISEDAAFSGDLSKDEALEGSPGLPTTCGVCQNTLKNPVILNCLHIFDRDCLINYENNDGLADYIKCPRCEKTSGGLKSLEPFNISVLEKKEDSDTNESETVIKCSTCTEGREAQYRCIHCAGTLCDRCRDIHKVMKLFSFHEVLDLTESEKKNIKELTKTMQNAKPVPCTEHAGDVYSLFCMQCHVSNSKTSQVPMCRGCYETDHKGHVKLSLTAVPKHLESLLSEGMRECHEKQDTFREVTDSLHSALSDLSASRDHNKNHIEELCNTWKAAVDAVKEEFLQKNRELHDDLEMRVWSRINQIRKTVDHIDFVSEFCSSYLQKCSTLQMSRLVKVVLGCIEQLKSTNFRPDIPSKILFNEPQSSINSVIYNNFGSFDLPTTEAAHLLSDSSPVSDHAGRLLRLNTFPGEDLSETFKNLAVKTSHSHDHFASQHQLPVGLSDTHTGQNRAITTGLMSENGDTSAIVPHRAGPISLASNVSAWGDLPMGTFDQAFNSHVTQMNPVFLNQGLTVGPVSQDGLRSPSICPPGMDLDPNSLLSRSKLPVSYNASLYEYSRIRSARCASMSLLAKWGSLGCELGRLNSPHGFCLGFDEEIVVADTYNHRIQIFSKLGDFISFFGVSGRVDGLLWYPRKVAIIRQSQRYVVCDRGNERSRMQLFSRSGHFVRRIQIKYIDIVAGLAINQHGHIVAIDSVSPSAFVLSEEGELIRWFDCSNYMKEPSDVAIHGREYYICDFKAHCVIVFQEDGTYIRRIGGETITDFPNGIDVSDHGDVLVGDSHGNRFHIAVFNRTGDLLSEFVCNQTKVSRSCCLKITTEGYVVTLARSSNNVLVLDTLYIS</sequence>
<name>A0A3P7M2I1_DIBLA</name>
<dbReference type="AlphaFoldDB" id="A0A3P7M2I1"/>
<dbReference type="SUPFAM" id="SSF101898">
    <property type="entry name" value="NHL repeat"/>
    <property type="match status" value="1"/>
</dbReference>
<dbReference type="Proteomes" id="UP000281553">
    <property type="component" value="Unassembled WGS sequence"/>
</dbReference>
<accession>A0A3P7M2I1</accession>
<dbReference type="OrthoDB" id="342730at2759"/>
<dbReference type="InterPro" id="IPR001258">
    <property type="entry name" value="NHL_repeat"/>
</dbReference>
<keyword evidence="11" id="KW-1185">Reference proteome</keyword>
<dbReference type="SMART" id="SM00336">
    <property type="entry name" value="BBOX"/>
    <property type="match status" value="2"/>
</dbReference>
<dbReference type="InterPro" id="IPR047153">
    <property type="entry name" value="TRIM45/56/19-like"/>
</dbReference>
<keyword evidence="5" id="KW-0862">Zinc</keyword>
<dbReference type="InterPro" id="IPR011042">
    <property type="entry name" value="6-blade_b-propeller_TolB-like"/>
</dbReference>
<dbReference type="PROSITE" id="PS51125">
    <property type="entry name" value="NHL"/>
    <property type="match status" value="1"/>
</dbReference>
<evidence type="ECO:0000313" key="10">
    <source>
        <dbReference type="EMBL" id="VDN12531.1"/>
    </source>
</evidence>
<dbReference type="InterPro" id="IPR001841">
    <property type="entry name" value="Znf_RING"/>
</dbReference>
<feature type="domain" description="B box-type" evidence="9">
    <location>
        <begin position="108"/>
        <end position="155"/>
    </location>
</feature>
<feature type="domain" description="RING-type" evidence="8">
    <location>
        <begin position="36"/>
        <end position="79"/>
    </location>
</feature>
<gene>
    <name evidence="10" type="ORF">DILT_LOCUS8362</name>
</gene>
<dbReference type="EMBL" id="UYRU01054117">
    <property type="protein sequence ID" value="VDN12531.1"/>
    <property type="molecule type" value="Genomic_DNA"/>
</dbReference>
<dbReference type="Pfam" id="PF01436">
    <property type="entry name" value="NHL"/>
    <property type="match status" value="1"/>
</dbReference>